<dbReference type="Proteomes" id="UP001626550">
    <property type="component" value="Unassembled WGS sequence"/>
</dbReference>
<gene>
    <name evidence="2" type="ORF">Ciccas_012715</name>
</gene>
<keyword evidence="1" id="KW-0732">Signal</keyword>
<dbReference type="AlphaFoldDB" id="A0ABD2PMJ4"/>
<dbReference type="InterPro" id="IPR045860">
    <property type="entry name" value="Snake_toxin-like_sf"/>
</dbReference>
<keyword evidence="3" id="KW-1185">Reference proteome</keyword>
<comment type="caution">
    <text evidence="2">The sequence shown here is derived from an EMBL/GenBank/DDBJ whole genome shotgun (WGS) entry which is preliminary data.</text>
</comment>
<name>A0ABD2PMJ4_9PLAT</name>
<reference evidence="2 3" key="1">
    <citation type="submission" date="2024-11" db="EMBL/GenBank/DDBJ databases">
        <title>Adaptive evolution of stress response genes in parasites aligns with host niche diversity.</title>
        <authorList>
            <person name="Hahn C."/>
            <person name="Resl P."/>
        </authorList>
    </citation>
    <scope>NUCLEOTIDE SEQUENCE [LARGE SCALE GENOMIC DNA]</scope>
    <source>
        <strain evidence="2">EGGRZ-B1_66</strain>
        <tissue evidence="2">Body</tissue>
    </source>
</reference>
<sequence length="120" mass="13184">METRCTSLALLVLMILCNCGLGQSTSCYQCSTCPTNQVVVHECMGCKNTYGYVNYQIAQVIKSCVAVCSPMDNRVDGNGAIVTCCYSNYCNSAPATAKWPLSLFVCFLLFQNLFLKINTF</sequence>
<evidence type="ECO:0000313" key="3">
    <source>
        <dbReference type="Proteomes" id="UP001626550"/>
    </source>
</evidence>
<dbReference type="SUPFAM" id="SSF57302">
    <property type="entry name" value="Snake toxin-like"/>
    <property type="match status" value="1"/>
</dbReference>
<dbReference type="EMBL" id="JBJKFK010004743">
    <property type="protein sequence ID" value="KAL3308747.1"/>
    <property type="molecule type" value="Genomic_DNA"/>
</dbReference>
<accession>A0ABD2PMJ4</accession>
<feature type="signal peptide" evidence="1">
    <location>
        <begin position="1"/>
        <end position="22"/>
    </location>
</feature>
<evidence type="ECO:0000313" key="2">
    <source>
        <dbReference type="EMBL" id="KAL3308747.1"/>
    </source>
</evidence>
<protein>
    <submittedName>
        <fullName evidence="2">Uncharacterized protein</fullName>
    </submittedName>
</protein>
<evidence type="ECO:0000256" key="1">
    <source>
        <dbReference type="SAM" id="SignalP"/>
    </source>
</evidence>
<proteinExistence type="predicted"/>
<feature type="chain" id="PRO_5044861850" evidence="1">
    <location>
        <begin position="23"/>
        <end position="120"/>
    </location>
</feature>
<organism evidence="2 3">
    <name type="scientific">Cichlidogyrus casuarinus</name>
    <dbReference type="NCBI Taxonomy" id="1844966"/>
    <lineage>
        <taxon>Eukaryota</taxon>
        <taxon>Metazoa</taxon>
        <taxon>Spiralia</taxon>
        <taxon>Lophotrochozoa</taxon>
        <taxon>Platyhelminthes</taxon>
        <taxon>Monogenea</taxon>
        <taxon>Monopisthocotylea</taxon>
        <taxon>Dactylogyridea</taxon>
        <taxon>Ancyrocephalidae</taxon>
        <taxon>Cichlidogyrus</taxon>
    </lineage>
</organism>